<dbReference type="InterPro" id="IPR052336">
    <property type="entry name" value="MlaD_Phospholipid_Transporter"/>
</dbReference>
<dbReference type="AlphaFoldDB" id="A0A2C8FB66"/>
<dbReference type="EMBL" id="LT907975">
    <property type="protein sequence ID" value="SOB59398.1"/>
    <property type="molecule type" value="Genomic_DNA"/>
</dbReference>
<gene>
    <name evidence="2" type="ORF">DPRO_2490</name>
</gene>
<evidence type="ECO:0000313" key="2">
    <source>
        <dbReference type="EMBL" id="SOB59398.1"/>
    </source>
</evidence>
<protein>
    <submittedName>
        <fullName evidence="2">Mammalian cell entry related domain protein</fullName>
    </submittedName>
</protein>
<dbReference type="PANTHER" id="PTHR33371:SF4">
    <property type="entry name" value="INTERMEMBRANE PHOSPHOLIPID TRANSPORT SYSTEM BINDING PROTEIN MLAD"/>
    <property type="match status" value="1"/>
</dbReference>
<dbReference type="Proteomes" id="UP000219215">
    <property type="component" value="Chromosome DPRO"/>
</dbReference>
<evidence type="ECO:0000259" key="1">
    <source>
        <dbReference type="Pfam" id="PF02470"/>
    </source>
</evidence>
<dbReference type="RefSeq" id="WP_097012274.1">
    <property type="nucleotide sequence ID" value="NZ_LT907975.1"/>
</dbReference>
<name>A0A2C8FB66_9BACT</name>
<dbReference type="NCBIfam" id="TIGR04430">
    <property type="entry name" value="OM_asym_MlaD"/>
    <property type="match status" value="1"/>
</dbReference>
<dbReference type="PANTHER" id="PTHR33371">
    <property type="entry name" value="INTERMEMBRANE PHOSPHOLIPID TRANSPORT SYSTEM BINDING PROTEIN MLAD-RELATED"/>
    <property type="match status" value="1"/>
</dbReference>
<feature type="domain" description="Mce/MlaD" evidence="1">
    <location>
        <begin position="37"/>
        <end position="115"/>
    </location>
</feature>
<sequence>MLKLKKETAVGVFVLVGLLAVSYMSFKLGNVRIFGDNYYTVEANFTDISGLKVHAPVQMYGVKIGTVETIGLDQENGVANVHMLIDKSVELTDDAIVSVKTNGLIGDKYLKITPGGLGEPIGHGDTLFDTNPALDMEDLISKFAFGDVTK</sequence>
<dbReference type="OrthoDB" id="9788420at2"/>
<keyword evidence="3" id="KW-1185">Reference proteome</keyword>
<organism evidence="2 3">
    <name type="scientific">Pseudodesulfovibrio profundus</name>
    <dbReference type="NCBI Taxonomy" id="57320"/>
    <lineage>
        <taxon>Bacteria</taxon>
        <taxon>Pseudomonadati</taxon>
        <taxon>Thermodesulfobacteriota</taxon>
        <taxon>Desulfovibrionia</taxon>
        <taxon>Desulfovibrionales</taxon>
        <taxon>Desulfovibrionaceae</taxon>
    </lineage>
</organism>
<dbReference type="GO" id="GO:0015914">
    <property type="term" value="P:phospholipid transport"/>
    <property type="evidence" value="ECO:0007669"/>
    <property type="project" value="InterPro"/>
</dbReference>
<reference evidence="3" key="1">
    <citation type="submission" date="2017-09" db="EMBL/GenBank/DDBJ databases">
        <authorList>
            <person name="Regsiter A."/>
            <person name="William W."/>
        </authorList>
    </citation>
    <scope>NUCLEOTIDE SEQUENCE [LARGE SCALE GENOMIC DNA]</scope>
    <source>
        <strain evidence="3">500-1</strain>
    </source>
</reference>
<dbReference type="Pfam" id="PF02470">
    <property type="entry name" value="MlaD"/>
    <property type="match status" value="1"/>
</dbReference>
<proteinExistence type="predicted"/>
<dbReference type="KEGG" id="pprf:DPRO_2490"/>
<dbReference type="InterPro" id="IPR003399">
    <property type="entry name" value="Mce/MlaD"/>
</dbReference>
<accession>A0A2C8FB66</accession>
<evidence type="ECO:0000313" key="3">
    <source>
        <dbReference type="Proteomes" id="UP000219215"/>
    </source>
</evidence>
<dbReference type="InterPro" id="IPR030970">
    <property type="entry name" value="ABC_MlaD"/>
</dbReference>